<dbReference type="Gene3D" id="3.30.70.100">
    <property type="match status" value="1"/>
</dbReference>
<comment type="caution">
    <text evidence="9">The sequence shown here is derived from an EMBL/GenBank/DDBJ whole genome shotgun (WGS) entry which is preliminary data.</text>
</comment>
<dbReference type="GO" id="GO:0006825">
    <property type="term" value="P:copper ion transport"/>
    <property type="evidence" value="ECO:0007669"/>
    <property type="project" value="UniProtKB-KW"/>
</dbReference>
<evidence type="ECO:0000313" key="9">
    <source>
        <dbReference type="EMBL" id="KAF6231146.1"/>
    </source>
</evidence>
<protein>
    <recommendedName>
        <fullName evidence="8">HMA domain-containing protein</fullName>
    </recommendedName>
</protein>
<evidence type="ECO:0000256" key="4">
    <source>
        <dbReference type="ARBA" id="ARBA00023008"/>
    </source>
</evidence>
<dbReference type="PROSITE" id="PS50846">
    <property type="entry name" value="HMA_2"/>
    <property type="match status" value="1"/>
</dbReference>
<sequence length="82" mass="8604">MASTEPAHHYHFDITMTCGGCSGAVERVLKKTEGLASYAVNLEAQTADVYTDAVPFAAVLEKIKKTGKTVRGAEADGEGMGV</sequence>
<organism evidence="9 10">
    <name type="scientific">Letharia columbiana</name>
    <dbReference type="NCBI Taxonomy" id="112416"/>
    <lineage>
        <taxon>Eukaryota</taxon>
        <taxon>Fungi</taxon>
        <taxon>Dikarya</taxon>
        <taxon>Ascomycota</taxon>
        <taxon>Pezizomycotina</taxon>
        <taxon>Lecanoromycetes</taxon>
        <taxon>OSLEUM clade</taxon>
        <taxon>Lecanoromycetidae</taxon>
        <taxon>Lecanorales</taxon>
        <taxon>Lecanorineae</taxon>
        <taxon>Parmeliaceae</taxon>
        <taxon>Letharia</taxon>
    </lineage>
</organism>
<dbReference type="InterPro" id="IPR006121">
    <property type="entry name" value="HMA_dom"/>
</dbReference>
<dbReference type="AlphaFoldDB" id="A0A8H6FMA7"/>
<dbReference type="GO" id="GO:0005829">
    <property type="term" value="C:cytosol"/>
    <property type="evidence" value="ECO:0007669"/>
    <property type="project" value="TreeGrafter"/>
</dbReference>
<keyword evidence="3" id="KW-0187">Copper transport</keyword>
<proteinExistence type="inferred from homology"/>
<dbReference type="FunFam" id="3.30.70.100:FF:000008">
    <property type="entry name" value="Copper transport protein ATOX1"/>
    <property type="match status" value="1"/>
</dbReference>
<keyword evidence="2" id="KW-0479">Metal-binding</keyword>
<evidence type="ECO:0000259" key="8">
    <source>
        <dbReference type="PROSITE" id="PS50846"/>
    </source>
</evidence>
<dbReference type="GeneID" id="59292292"/>
<dbReference type="RefSeq" id="XP_037160579.1">
    <property type="nucleotide sequence ID" value="XM_037312531.1"/>
</dbReference>
<keyword evidence="1" id="KW-0813">Transport</keyword>
<name>A0A8H6FMA7_9LECA</name>
<evidence type="ECO:0000256" key="3">
    <source>
        <dbReference type="ARBA" id="ARBA00022796"/>
    </source>
</evidence>
<evidence type="ECO:0000256" key="7">
    <source>
        <dbReference type="ARBA" id="ARBA00038171"/>
    </source>
</evidence>
<dbReference type="InterPro" id="IPR036163">
    <property type="entry name" value="HMA_dom_sf"/>
</dbReference>
<dbReference type="GO" id="GO:0046872">
    <property type="term" value="F:metal ion binding"/>
    <property type="evidence" value="ECO:0007669"/>
    <property type="project" value="UniProtKB-KW"/>
</dbReference>
<dbReference type="SUPFAM" id="SSF55008">
    <property type="entry name" value="HMA, heavy metal-associated domain"/>
    <property type="match status" value="1"/>
</dbReference>
<evidence type="ECO:0000256" key="1">
    <source>
        <dbReference type="ARBA" id="ARBA00022448"/>
    </source>
</evidence>
<accession>A0A8H6FMA7</accession>
<dbReference type="CDD" id="cd00371">
    <property type="entry name" value="HMA"/>
    <property type="match status" value="1"/>
</dbReference>
<evidence type="ECO:0000256" key="2">
    <source>
        <dbReference type="ARBA" id="ARBA00022723"/>
    </source>
</evidence>
<dbReference type="Proteomes" id="UP000578531">
    <property type="component" value="Unassembled WGS sequence"/>
</dbReference>
<reference evidence="9 10" key="1">
    <citation type="journal article" date="2020" name="Genomics">
        <title>Complete, high-quality genomes from long-read metagenomic sequencing of two wolf lichen thalli reveals enigmatic genome architecture.</title>
        <authorList>
            <person name="McKenzie S.K."/>
            <person name="Walston R.F."/>
            <person name="Allen J.L."/>
        </authorList>
    </citation>
    <scope>NUCLEOTIDE SEQUENCE [LARGE SCALE GENOMIC DNA]</scope>
    <source>
        <strain evidence="9">WasteWater2</strain>
    </source>
</reference>
<dbReference type="PANTHER" id="PTHR46365:SF1">
    <property type="entry name" value="COPPER TRANSPORT PROTEIN ATOX1"/>
    <property type="match status" value="1"/>
</dbReference>
<keyword evidence="4" id="KW-0186">Copper</keyword>
<dbReference type="InterPro" id="IPR051881">
    <property type="entry name" value="Copper_transport_ATOX1-like"/>
</dbReference>
<comment type="similarity">
    <text evidence="7">Belongs to the ATX1 family.</text>
</comment>
<dbReference type="Pfam" id="PF00403">
    <property type="entry name" value="HMA"/>
    <property type="match status" value="1"/>
</dbReference>
<feature type="domain" description="HMA" evidence="8">
    <location>
        <begin position="7"/>
        <end position="71"/>
    </location>
</feature>
<gene>
    <name evidence="9" type="ORF">HO173_010646</name>
</gene>
<dbReference type="EMBL" id="JACCJC010000060">
    <property type="protein sequence ID" value="KAF6231146.1"/>
    <property type="molecule type" value="Genomic_DNA"/>
</dbReference>
<dbReference type="PANTHER" id="PTHR46365">
    <property type="entry name" value="COPPER TRANSPORT PROTEIN ATOX1"/>
    <property type="match status" value="1"/>
</dbReference>
<keyword evidence="5" id="KW-0406">Ion transport</keyword>
<dbReference type="GO" id="GO:0016531">
    <property type="term" value="F:copper chaperone activity"/>
    <property type="evidence" value="ECO:0007669"/>
    <property type="project" value="TreeGrafter"/>
</dbReference>
<evidence type="ECO:0000313" key="10">
    <source>
        <dbReference type="Proteomes" id="UP000578531"/>
    </source>
</evidence>
<dbReference type="OrthoDB" id="689350at2759"/>
<keyword evidence="6" id="KW-0143">Chaperone</keyword>
<evidence type="ECO:0000256" key="5">
    <source>
        <dbReference type="ARBA" id="ARBA00023065"/>
    </source>
</evidence>
<keyword evidence="10" id="KW-1185">Reference proteome</keyword>
<evidence type="ECO:0000256" key="6">
    <source>
        <dbReference type="ARBA" id="ARBA00023186"/>
    </source>
</evidence>